<evidence type="ECO:0000313" key="2">
    <source>
        <dbReference type="EMBL" id="VAW46811.1"/>
    </source>
</evidence>
<dbReference type="AlphaFoldDB" id="A0A3B0VUX1"/>
<keyword evidence="1" id="KW-1133">Transmembrane helix</keyword>
<dbReference type="EMBL" id="UOFA01000305">
    <property type="protein sequence ID" value="VAW46811.1"/>
    <property type="molecule type" value="Genomic_DNA"/>
</dbReference>
<accession>A0A3B0VUX1</accession>
<dbReference type="Gene3D" id="1.20.1640.10">
    <property type="entry name" value="Multidrug efflux transporter AcrB transmembrane domain"/>
    <property type="match status" value="1"/>
</dbReference>
<protein>
    <submittedName>
        <fullName evidence="2">Acriflavin resistance protein</fullName>
    </submittedName>
</protein>
<name>A0A3B0VUX1_9ZZZZ</name>
<evidence type="ECO:0000256" key="1">
    <source>
        <dbReference type="SAM" id="Phobius"/>
    </source>
</evidence>
<reference evidence="2" key="1">
    <citation type="submission" date="2018-06" db="EMBL/GenBank/DDBJ databases">
        <authorList>
            <person name="Zhirakovskaya E."/>
        </authorList>
    </citation>
    <scope>NUCLEOTIDE SEQUENCE</scope>
</reference>
<gene>
    <name evidence="2" type="ORF">MNBD_GAMMA02-293</name>
</gene>
<keyword evidence="1" id="KW-0472">Membrane</keyword>
<sequence>MAFGILFATVITLILIPSLYAILEHMKYRFIKVDGYQRKGEPTAPAV</sequence>
<feature type="transmembrane region" description="Helical" evidence="1">
    <location>
        <begin position="6"/>
        <end position="23"/>
    </location>
</feature>
<proteinExistence type="predicted"/>
<organism evidence="2">
    <name type="scientific">hydrothermal vent metagenome</name>
    <dbReference type="NCBI Taxonomy" id="652676"/>
    <lineage>
        <taxon>unclassified sequences</taxon>
        <taxon>metagenomes</taxon>
        <taxon>ecological metagenomes</taxon>
    </lineage>
</organism>
<keyword evidence="1" id="KW-0812">Transmembrane</keyword>